<gene>
    <name evidence="7" type="ORF">DSTB1V02_LOCUS12869</name>
</gene>
<evidence type="ECO:0000256" key="1">
    <source>
        <dbReference type="ARBA" id="ARBA00022729"/>
    </source>
</evidence>
<dbReference type="InterPro" id="IPR001254">
    <property type="entry name" value="Trypsin_dom"/>
</dbReference>
<dbReference type="PRINTS" id="PR00722">
    <property type="entry name" value="CHYMOTRYPSIN"/>
</dbReference>
<dbReference type="InterPro" id="IPR051333">
    <property type="entry name" value="CLIP_Serine_Protease"/>
</dbReference>
<keyword evidence="8" id="KW-1185">Reference proteome</keyword>
<dbReference type="SUPFAM" id="SSF49854">
    <property type="entry name" value="Spermadhesin, CUB domain"/>
    <property type="match status" value="1"/>
</dbReference>
<keyword evidence="5" id="KW-1133">Transmembrane helix</keyword>
<dbReference type="Gene3D" id="2.40.10.10">
    <property type="entry name" value="Trypsin-like serine proteases"/>
    <property type="match status" value="2"/>
</dbReference>
<keyword evidence="5" id="KW-0472">Membrane</keyword>
<accession>A0A7R9AF68</accession>
<dbReference type="PANTHER" id="PTHR24260">
    <property type="match status" value="1"/>
</dbReference>
<evidence type="ECO:0000256" key="3">
    <source>
        <dbReference type="ARBA" id="ARBA00023180"/>
    </source>
</evidence>
<dbReference type="Proteomes" id="UP000677054">
    <property type="component" value="Unassembled WGS sequence"/>
</dbReference>
<dbReference type="PROSITE" id="PS50240">
    <property type="entry name" value="TRYPSIN_DOM"/>
    <property type="match status" value="1"/>
</dbReference>
<dbReference type="GO" id="GO:0004252">
    <property type="term" value="F:serine-type endopeptidase activity"/>
    <property type="evidence" value="ECO:0007669"/>
    <property type="project" value="InterPro"/>
</dbReference>
<keyword evidence="5" id="KW-0812">Transmembrane</keyword>
<name>A0A7R9AF68_9CRUS</name>
<dbReference type="Gene3D" id="2.60.120.290">
    <property type="entry name" value="Spermadhesin, CUB domain"/>
    <property type="match status" value="1"/>
</dbReference>
<dbReference type="EMBL" id="LR904827">
    <property type="protein sequence ID" value="CAD7253119.1"/>
    <property type="molecule type" value="Genomic_DNA"/>
</dbReference>
<keyword evidence="1" id="KW-0732">Signal</keyword>
<reference evidence="7" key="1">
    <citation type="submission" date="2020-11" db="EMBL/GenBank/DDBJ databases">
        <authorList>
            <person name="Tran Van P."/>
        </authorList>
    </citation>
    <scope>NUCLEOTIDE SEQUENCE</scope>
</reference>
<evidence type="ECO:0000256" key="4">
    <source>
        <dbReference type="ARBA" id="ARBA00024195"/>
    </source>
</evidence>
<dbReference type="InterPro" id="IPR009003">
    <property type="entry name" value="Peptidase_S1_PA"/>
</dbReference>
<dbReference type="Pfam" id="PF00089">
    <property type="entry name" value="Trypsin"/>
    <property type="match status" value="1"/>
</dbReference>
<dbReference type="OrthoDB" id="93664at2759"/>
<dbReference type="PROSITE" id="PS51257">
    <property type="entry name" value="PROKAR_LIPOPROTEIN"/>
    <property type="match status" value="1"/>
</dbReference>
<proteinExistence type="inferred from homology"/>
<keyword evidence="3" id="KW-0325">Glycoprotein</keyword>
<dbReference type="CDD" id="cd00190">
    <property type="entry name" value="Tryp_SPc"/>
    <property type="match status" value="1"/>
</dbReference>
<feature type="domain" description="Peptidase S1" evidence="6">
    <location>
        <begin position="187"/>
        <end position="417"/>
    </location>
</feature>
<sequence length="427" mass="46636">MLDRGHLRLVCLVIPALASITSIACLMIISHRRRIPVPENRQKPSCGRRVQLQPGQSQPLVSMNYPDNYPSWHSCNWIFTCSSDMTLQCADFQLPDTPLCWQSAFLYGDKRACGTSNPFKNPVNVGKSFTAILYASLASGPGFDCSVTCGQSSTPPCKCGIPASPPPSGKRSVDVRTNATDPNLDRIWVGLAVPYEGKYPWMAHFQDKGEFCGGTLINDRYVLTAAQCVDQSPSDTFYVTLGDLDWSTKTESQSIRLPARAIIHPQYDPVSKVNDVALLKLFSPVDFQAFPRIRPICTSAYALPIPGLIGRIAGWGYDGGPGISTVMKESTATILREVDCKNYQGTLVNDDNFCANEGGRNFCNGDVGGPFMLETEAGFYQQLGIISSPTKECYSGVGGVYIKTAKYVNGFIKPNTQDAVWCSAAER</sequence>
<protein>
    <recommendedName>
        <fullName evidence="6">Peptidase S1 domain-containing protein</fullName>
    </recommendedName>
</protein>
<organism evidence="7">
    <name type="scientific">Darwinula stevensoni</name>
    <dbReference type="NCBI Taxonomy" id="69355"/>
    <lineage>
        <taxon>Eukaryota</taxon>
        <taxon>Metazoa</taxon>
        <taxon>Ecdysozoa</taxon>
        <taxon>Arthropoda</taxon>
        <taxon>Crustacea</taxon>
        <taxon>Oligostraca</taxon>
        <taxon>Ostracoda</taxon>
        <taxon>Podocopa</taxon>
        <taxon>Podocopida</taxon>
        <taxon>Darwinulocopina</taxon>
        <taxon>Darwinuloidea</taxon>
        <taxon>Darwinulidae</taxon>
        <taxon>Darwinula</taxon>
    </lineage>
</organism>
<dbReference type="SUPFAM" id="SSF50494">
    <property type="entry name" value="Trypsin-like serine proteases"/>
    <property type="match status" value="1"/>
</dbReference>
<evidence type="ECO:0000259" key="6">
    <source>
        <dbReference type="PROSITE" id="PS50240"/>
    </source>
</evidence>
<dbReference type="PANTHER" id="PTHR24260:SF145">
    <property type="entry name" value="FI17609P1-RELATED"/>
    <property type="match status" value="1"/>
</dbReference>
<dbReference type="EMBL" id="CAJPEV010005310">
    <property type="protein sequence ID" value="CAG0903004.1"/>
    <property type="molecule type" value="Genomic_DNA"/>
</dbReference>
<evidence type="ECO:0000313" key="7">
    <source>
        <dbReference type="EMBL" id="CAD7253119.1"/>
    </source>
</evidence>
<dbReference type="InterPro" id="IPR043504">
    <property type="entry name" value="Peptidase_S1_PA_chymotrypsin"/>
</dbReference>
<keyword evidence="2" id="KW-1015">Disulfide bond</keyword>
<dbReference type="InterPro" id="IPR035914">
    <property type="entry name" value="Sperma_CUB_dom_sf"/>
</dbReference>
<dbReference type="AlphaFoldDB" id="A0A7R9AF68"/>
<comment type="similarity">
    <text evidence="4">Belongs to the peptidase S1 family. CLIP subfamily.</text>
</comment>
<evidence type="ECO:0000256" key="2">
    <source>
        <dbReference type="ARBA" id="ARBA00023157"/>
    </source>
</evidence>
<dbReference type="FunFam" id="2.40.10.10:FF:000028">
    <property type="entry name" value="Serine protease easter"/>
    <property type="match status" value="1"/>
</dbReference>
<dbReference type="SMART" id="SM00020">
    <property type="entry name" value="Tryp_SPc"/>
    <property type="match status" value="1"/>
</dbReference>
<evidence type="ECO:0000313" key="8">
    <source>
        <dbReference type="Proteomes" id="UP000677054"/>
    </source>
</evidence>
<feature type="transmembrane region" description="Helical" evidence="5">
    <location>
        <begin position="6"/>
        <end position="29"/>
    </location>
</feature>
<dbReference type="InterPro" id="IPR001314">
    <property type="entry name" value="Peptidase_S1A"/>
</dbReference>
<dbReference type="GO" id="GO:0006508">
    <property type="term" value="P:proteolysis"/>
    <property type="evidence" value="ECO:0007669"/>
    <property type="project" value="InterPro"/>
</dbReference>
<evidence type="ECO:0000256" key="5">
    <source>
        <dbReference type="SAM" id="Phobius"/>
    </source>
</evidence>